<dbReference type="Proteomes" id="UP001419268">
    <property type="component" value="Unassembled WGS sequence"/>
</dbReference>
<reference evidence="1 2" key="1">
    <citation type="submission" date="2024-01" db="EMBL/GenBank/DDBJ databases">
        <title>Genome assemblies of Stephania.</title>
        <authorList>
            <person name="Yang L."/>
        </authorList>
    </citation>
    <scope>NUCLEOTIDE SEQUENCE [LARGE SCALE GENOMIC DNA]</scope>
    <source>
        <strain evidence="1">JXDWG</strain>
        <tissue evidence="1">Leaf</tissue>
    </source>
</reference>
<dbReference type="AlphaFoldDB" id="A0AAP0KSQ3"/>
<protein>
    <submittedName>
        <fullName evidence="1">Uncharacterized protein</fullName>
    </submittedName>
</protein>
<proteinExistence type="predicted"/>
<organism evidence="1 2">
    <name type="scientific">Stephania cephalantha</name>
    <dbReference type="NCBI Taxonomy" id="152367"/>
    <lineage>
        <taxon>Eukaryota</taxon>
        <taxon>Viridiplantae</taxon>
        <taxon>Streptophyta</taxon>
        <taxon>Embryophyta</taxon>
        <taxon>Tracheophyta</taxon>
        <taxon>Spermatophyta</taxon>
        <taxon>Magnoliopsida</taxon>
        <taxon>Ranunculales</taxon>
        <taxon>Menispermaceae</taxon>
        <taxon>Menispermoideae</taxon>
        <taxon>Cissampelideae</taxon>
        <taxon>Stephania</taxon>
    </lineage>
</organism>
<evidence type="ECO:0000313" key="2">
    <source>
        <dbReference type="Proteomes" id="UP001419268"/>
    </source>
</evidence>
<gene>
    <name evidence="1" type="ORF">Scep_004575</name>
</gene>
<evidence type="ECO:0000313" key="1">
    <source>
        <dbReference type="EMBL" id="KAK9158001.1"/>
    </source>
</evidence>
<name>A0AAP0KSQ3_9MAGN</name>
<comment type="caution">
    <text evidence="1">The sequence shown here is derived from an EMBL/GenBank/DDBJ whole genome shotgun (WGS) entry which is preliminary data.</text>
</comment>
<accession>A0AAP0KSQ3</accession>
<sequence>MYVLRALMHDIPISVMHIMIAYLTSTLDSGRRLPYAHIITAYIESAHVDLSLGSRPLSAYDTIDTATLKVMKYRYIRIERRWIHVEDIPDGEHYEGYDSPYEIYSPADFN</sequence>
<keyword evidence="2" id="KW-1185">Reference proteome</keyword>
<dbReference type="EMBL" id="JBBNAG010000002">
    <property type="protein sequence ID" value="KAK9158001.1"/>
    <property type="molecule type" value="Genomic_DNA"/>
</dbReference>